<organism evidence="1 2">
    <name type="scientific">Plectus sambesii</name>
    <dbReference type="NCBI Taxonomy" id="2011161"/>
    <lineage>
        <taxon>Eukaryota</taxon>
        <taxon>Metazoa</taxon>
        <taxon>Ecdysozoa</taxon>
        <taxon>Nematoda</taxon>
        <taxon>Chromadorea</taxon>
        <taxon>Plectida</taxon>
        <taxon>Plectina</taxon>
        <taxon>Plectoidea</taxon>
        <taxon>Plectidae</taxon>
        <taxon>Plectus</taxon>
    </lineage>
</organism>
<sequence>MFVHVRSPTTVAVVPLLGGVGRGGHCVSHGRTKPAIVTALSRLSASPPLPHSHHALAAFVVAIERSLYCVCTLYALFSFVVRDHPLLMQEEEHVDARRARLALIRRHKRSAH</sequence>
<keyword evidence="1" id="KW-1185">Reference proteome</keyword>
<name>A0A914XH97_9BILA</name>
<protein>
    <submittedName>
        <fullName evidence="2">Secreted protein</fullName>
    </submittedName>
</protein>
<evidence type="ECO:0000313" key="2">
    <source>
        <dbReference type="WBParaSite" id="PSAMB.scaffold831size40700.g8963.t1"/>
    </source>
</evidence>
<accession>A0A914XH97</accession>
<dbReference type="AlphaFoldDB" id="A0A914XH97"/>
<proteinExistence type="predicted"/>
<dbReference type="WBParaSite" id="PSAMB.scaffold831size40700.g8963.t1">
    <property type="protein sequence ID" value="PSAMB.scaffold831size40700.g8963.t1"/>
    <property type="gene ID" value="PSAMB.scaffold831size40700.g8963"/>
</dbReference>
<dbReference type="Proteomes" id="UP000887566">
    <property type="component" value="Unplaced"/>
</dbReference>
<reference evidence="2" key="1">
    <citation type="submission" date="2022-11" db="UniProtKB">
        <authorList>
            <consortium name="WormBaseParasite"/>
        </authorList>
    </citation>
    <scope>IDENTIFICATION</scope>
</reference>
<evidence type="ECO:0000313" key="1">
    <source>
        <dbReference type="Proteomes" id="UP000887566"/>
    </source>
</evidence>